<dbReference type="SUPFAM" id="SSF53790">
    <property type="entry name" value="Tetrapyrrole methylase"/>
    <property type="match status" value="1"/>
</dbReference>
<name>A0A4R6B611_9RHOB</name>
<keyword evidence="10" id="KW-1185">Reference proteome</keyword>
<dbReference type="PANTHER" id="PTHR46111:SF1">
    <property type="entry name" value="RIBOSOMAL RNA SMALL SUBUNIT METHYLTRANSFERASE I"/>
    <property type="match status" value="1"/>
</dbReference>
<dbReference type="InterPro" id="IPR000878">
    <property type="entry name" value="4pyrrol_Mease"/>
</dbReference>
<dbReference type="OrthoDB" id="9809084at2"/>
<dbReference type="AlphaFoldDB" id="A0A4R6B611"/>
<comment type="function">
    <text evidence="6">Catalyzes the 2'-O-methylation of the ribose of cytidine 1402 (C1402) in 16S rRNA.</text>
</comment>
<dbReference type="Pfam" id="PF23016">
    <property type="entry name" value="RsmI_C"/>
    <property type="match status" value="1"/>
</dbReference>
<dbReference type="CDD" id="cd11648">
    <property type="entry name" value="RsmI"/>
    <property type="match status" value="1"/>
</dbReference>
<dbReference type="RefSeq" id="WP_133341009.1">
    <property type="nucleotide sequence ID" value="NZ_SMZO01000001.1"/>
</dbReference>
<protein>
    <recommendedName>
        <fullName evidence="6">Ribosomal RNA small subunit methyltransferase I</fullName>
        <ecNumber evidence="6">2.1.1.198</ecNumber>
    </recommendedName>
    <alternativeName>
        <fullName evidence="6">16S rRNA 2'-O-ribose C1402 methyltransferase</fullName>
    </alternativeName>
    <alternativeName>
        <fullName evidence="6">rRNA (cytidine-2'-O-)-methyltransferase RsmI</fullName>
    </alternativeName>
</protein>
<dbReference type="GO" id="GO:0005737">
    <property type="term" value="C:cytoplasm"/>
    <property type="evidence" value="ECO:0007669"/>
    <property type="project" value="UniProtKB-SubCell"/>
</dbReference>
<gene>
    <name evidence="6 9" type="primary">rsmI</name>
    <name evidence="9" type="ORF">E2L05_00605</name>
</gene>
<dbReference type="PANTHER" id="PTHR46111">
    <property type="entry name" value="RIBOSOMAL RNA SMALL SUBUNIT METHYLTRANSFERASE I"/>
    <property type="match status" value="1"/>
</dbReference>
<proteinExistence type="inferred from homology"/>
<dbReference type="InterPro" id="IPR008189">
    <property type="entry name" value="rRNA_ssu_MeTfrase_I"/>
</dbReference>
<keyword evidence="4 6" id="KW-0808">Transferase</keyword>
<evidence type="ECO:0000313" key="9">
    <source>
        <dbReference type="EMBL" id="TDL91506.1"/>
    </source>
</evidence>
<evidence type="ECO:0000256" key="3">
    <source>
        <dbReference type="ARBA" id="ARBA00022603"/>
    </source>
</evidence>
<feature type="domain" description="Tetrapyrrole methylase" evidence="7">
    <location>
        <begin position="12"/>
        <end position="214"/>
    </location>
</feature>
<dbReference type="InterPro" id="IPR053910">
    <property type="entry name" value="RsmI_HTH"/>
</dbReference>
<evidence type="ECO:0000259" key="8">
    <source>
        <dbReference type="Pfam" id="PF23016"/>
    </source>
</evidence>
<keyword evidence="1 6" id="KW-0963">Cytoplasm</keyword>
<dbReference type="HAMAP" id="MF_01877">
    <property type="entry name" value="16SrRNA_methyltr_I"/>
    <property type="match status" value="1"/>
</dbReference>
<dbReference type="FunFam" id="3.30.950.10:FF:000002">
    <property type="entry name" value="Ribosomal RNA small subunit methyltransferase I"/>
    <property type="match status" value="1"/>
</dbReference>
<comment type="similarity">
    <text evidence="6">Belongs to the methyltransferase superfamily. RsmI family.</text>
</comment>
<evidence type="ECO:0000256" key="1">
    <source>
        <dbReference type="ARBA" id="ARBA00022490"/>
    </source>
</evidence>
<organism evidence="9 10">
    <name type="scientific">Meridianimarinicoccus aquatilis</name>
    <dbReference type="NCBI Taxonomy" id="2552766"/>
    <lineage>
        <taxon>Bacteria</taxon>
        <taxon>Pseudomonadati</taxon>
        <taxon>Pseudomonadota</taxon>
        <taxon>Alphaproteobacteria</taxon>
        <taxon>Rhodobacterales</taxon>
        <taxon>Paracoccaceae</taxon>
        <taxon>Meridianimarinicoccus</taxon>
    </lineage>
</organism>
<evidence type="ECO:0000256" key="2">
    <source>
        <dbReference type="ARBA" id="ARBA00022552"/>
    </source>
</evidence>
<dbReference type="Gene3D" id="3.40.1010.10">
    <property type="entry name" value="Cobalt-precorrin-4 Transmethylase, Domain 1"/>
    <property type="match status" value="1"/>
</dbReference>
<evidence type="ECO:0000256" key="4">
    <source>
        <dbReference type="ARBA" id="ARBA00022679"/>
    </source>
</evidence>
<feature type="domain" description="RsmI HTH" evidence="8">
    <location>
        <begin position="242"/>
        <end position="280"/>
    </location>
</feature>
<evidence type="ECO:0000313" key="10">
    <source>
        <dbReference type="Proteomes" id="UP000294562"/>
    </source>
</evidence>
<keyword evidence="3 6" id="KW-0489">Methyltransferase</keyword>
<dbReference type="EC" id="2.1.1.198" evidence="6"/>
<evidence type="ECO:0000256" key="5">
    <source>
        <dbReference type="ARBA" id="ARBA00022691"/>
    </source>
</evidence>
<dbReference type="EMBL" id="SMZO01000001">
    <property type="protein sequence ID" value="TDL91506.1"/>
    <property type="molecule type" value="Genomic_DNA"/>
</dbReference>
<dbReference type="GO" id="GO:0070677">
    <property type="term" value="F:rRNA (cytosine-2'-O-)-methyltransferase activity"/>
    <property type="evidence" value="ECO:0007669"/>
    <property type="project" value="UniProtKB-UniRule"/>
</dbReference>
<sequence length="293" mass="30586">MNYQIVPLQPGLYIVATPIGTARDITLRALDILASADILVAEDTRSLKKLLAIHGVPLGERPVWAYHDHSDAGARGSIAAEVAAGRSVAYASEAGTPMVSDPGFDLARAVSEKGGLVTSAPGPSAAIAALTLAGLPTDKFAFLGFAPPKSAARQKAIAAFAETPATLVLYESPRRVQALLADLVTVLGPDREAALCRELTKRFEEILRAPLAELSHALSDRTLKGECVIVVGPPGVREVSEGTLSAALDTALETHSVKDAAAQIAEAFGVPRKQVYQMALLRGKNREAGPGGD</sequence>
<comment type="subcellular location">
    <subcellularLocation>
        <location evidence="6">Cytoplasm</location>
    </subcellularLocation>
</comment>
<comment type="caution">
    <text evidence="9">The sequence shown here is derived from an EMBL/GenBank/DDBJ whole genome shotgun (WGS) entry which is preliminary data.</text>
</comment>
<evidence type="ECO:0000256" key="6">
    <source>
        <dbReference type="HAMAP-Rule" id="MF_01877"/>
    </source>
</evidence>
<dbReference type="Pfam" id="PF00590">
    <property type="entry name" value="TP_methylase"/>
    <property type="match status" value="1"/>
</dbReference>
<dbReference type="Gene3D" id="3.30.950.10">
    <property type="entry name" value="Methyltransferase, Cobalt-precorrin-4 Transmethylase, Domain 2"/>
    <property type="match status" value="1"/>
</dbReference>
<dbReference type="InterPro" id="IPR014776">
    <property type="entry name" value="4pyrrole_Mease_sub2"/>
</dbReference>
<accession>A0A4R6B611</accession>
<reference evidence="9 10" key="1">
    <citation type="submission" date="2019-03" db="EMBL/GenBank/DDBJ databases">
        <title>Rhodobacteraceae bacterium SM1902, a new member of the family Rhodobacteraceae isolated from Yantai.</title>
        <authorList>
            <person name="Sun Y."/>
        </authorList>
    </citation>
    <scope>NUCLEOTIDE SEQUENCE [LARGE SCALE GENOMIC DNA]</scope>
    <source>
        <strain evidence="9 10">SM1902</strain>
    </source>
</reference>
<dbReference type="InterPro" id="IPR035996">
    <property type="entry name" value="4pyrrol_Methylase_sf"/>
</dbReference>
<evidence type="ECO:0000259" key="7">
    <source>
        <dbReference type="Pfam" id="PF00590"/>
    </source>
</evidence>
<comment type="catalytic activity">
    <reaction evidence="6">
        <text>cytidine(1402) in 16S rRNA + S-adenosyl-L-methionine = 2'-O-methylcytidine(1402) in 16S rRNA + S-adenosyl-L-homocysteine + H(+)</text>
        <dbReference type="Rhea" id="RHEA:42924"/>
        <dbReference type="Rhea" id="RHEA-COMP:10285"/>
        <dbReference type="Rhea" id="RHEA-COMP:10286"/>
        <dbReference type="ChEBI" id="CHEBI:15378"/>
        <dbReference type="ChEBI" id="CHEBI:57856"/>
        <dbReference type="ChEBI" id="CHEBI:59789"/>
        <dbReference type="ChEBI" id="CHEBI:74495"/>
        <dbReference type="ChEBI" id="CHEBI:82748"/>
        <dbReference type="EC" id="2.1.1.198"/>
    </reaction>
</comment>
<dbReference type="Proteomes" id="UP000294562">
    <property type="component" value="Unassembled WGS sequence"/>
</dbReference>
<dbReference type="PIRSF" id="PIRSF005917">
    <property type="entry name" value="MTase_YraL"/>
    <property type="match status" value="1"/>
</dbReference>
<keyword evidence="2 6" id="KW-0698">rRNA processing</keyword>
<keyword evidence="5 6" id="KW-0949">S-adenosyl-L-methionine</keyword>
<dbReference type="InterPro" id="IPR014777">
    <property type="entry name" value="4pyrrole_Mease_sub1"/>
</dbReference>
<dbReference type="NCBIfam" id="TIGR00096">
    <property type="entry name" value="16S rRNA (cytidine(1402)-2'-O)-methyltransferase"/>
    <property type="match status" value="1"/>
</dbReference>